<evidence type="ECO:0000256" key="16">
    <source>
        <dbReference type="ARBA" id="ARBA00023004"/>
    </source>
</evidence>
<evidence type="ECO:0000313" key="30">
    <source>
        <dbReference type="EMBL" id="BBO83035.1"/>
    </source>
</evidence>
<dbReference type="Gene3D" id="3.10.20.30">
    <property type="match status" value="1"/>
</dbReference>
<dbReference type="GO" id="GO:0016655">
    <property type="term" value="F:oxidoreductase activity, acting on NAD(P)H, quinone or similar compound as acceptor"/>
    <property type="evidence" value="ECO:0007669"/>
    <property type="project" value="InterPro"/>
</dbReference>
<dbReference type="Pfam" id="PF00175">
    <property type="entry name" value="NAD_binding_1"/>
    <property type="match status" value="1"/>
</dbReference>
<evidence type="ECO:0000259" key="29">
    <source>
        <dbReference type="PROSITE" id="PS51384"/>
    </source>
</evidence>
<keyword evidence="10" id="KW-0997">Cell inner membrane</keyword>
<evidence type="ECO:0000256" key="25">
    <source>
        <dbReference type="ARBA" id="ARBA00030787"/>
    </source>
</evidence>
<proteinExistence type="inferred from homology"/>
<comment type="subcellular location">
    <subcellularLocation>
        <location evidence="3">Cell inner membrane</location>
    </subcellularLocation>
    <subcellularLocation>
        <location evidence="27">Cell membrane</location>
        <topology evidence="27">Single-pass membrane protein</topology>
    </subcellularLocation>
</comment>
<dbReference type="InterPro" id="IPR017938">
    <property type="entry name" value="Riboflavin_synthase-like_b-brl"/>
</dbReference>
<keyword evidence="19 27" id="KW-0915">Sodium</keyword>
<keyword evidence="14 27" id="KW-0274">FAD</keyword>
<keyword evidence="17 27" id="KW-0411">Iron-sulfur</keyword>
<dbReference type="SUPFAM" id="SSF54292">
    <property type="entry name" value="2Fe-2S ferredoxin-like"/>
    <property type="match status" value="1"/>
</dbReference>
<evidence type="ECO:0000256" key="19">
    <source>
        <dbReference type="ARBA" id="ARBA00023053"/>
    </source>
</evidence>
<dbReference type="PROSITE" id="PS51384">
    <property type="entry name" value="FAD_FR"/>
    <property type="match status" value="1"/>
</dbReference>
<dbReference type="KEGG" id="dov:DSCO28_36010"/>
<evidence type="ECO:0000256" key="18">
    <source>
        <dbReference type="ARBA" id="ARBA00023027"/>
    </source>
</evidence>
<keyword evidence="21 27" id="KW-0830">Ubiquinone</keyword>
<feature type="binding site" evidence="27">
    <location>
        <position position="110"/>
    </location>
    <ligand>
        <name>[2Fe-2S] cluster</name>
        <dbReference type="ChEBI" id="CHEBI:190135"/>
    </ligand>
</feature>
<evidence type="ECO:0000256" key="13">
    <source>
        <dbReference type="ARBA" id="ARBA00022723"/>
    </source>
</evidence>
<dbReference type="EC" id="7.2.1.1" evidence="6 27"/>
<feature type="domain" description="2Fe-2S ferredoxin-type" evidence="28">
    <location>
        <begin position="34"/>
        <end position="126"/>
    </location>
</feature>
<comment type="cofactor">
    <cofactor evidence="27">
        <name>[2Fe-2S] cluster</name>
        <dbReference type="ChEBI" id="CHEBI:190135"/>
    </cofactor>
    <text evidence="27">Binds 1 [2Fe-2S] cluster.</text>
</comment>
<feature type="domain" description="FAD-binding FR-type" evidence="29">
    <location>
        <begin position="129"/>
        <end position="271"/>
    </location>
</feature>
<comment type="function">
    <text evidence="2 27">NQR complex catalyzes the reduction of ubiquinone-1 to ubiquinol by two successive reactions, coupled with the transport of Na(+) ions from the cytoplasm to the periplasm. The first step is catalyzed by NqrF, which accepts electrons from NADH and reduces ubiquinone-1 to ubisemiquinone by a one-electron transfer pathway.</text>
</comment>
<dbReference type="SUPFAM" id="SSF63380">
    <property type="entry name" value="Riboflavin synthase domain-like"/>
    <property type="match status" value="1"/>
</dbReference>
<dbReference type="InterPro" id="IPR012675">
    <property type="entry name" value="Beta-grasp_dom_sf"/>
</dbReference>
<keyword evidence="22 27" id="KW-0472">Membrane</keyword>
<dbReference type="GO" id="GO:0006814">
    <property type="term" value="P:sodium ion transport"/>
    <property type="evidence" value="ECO:0007669"/>
    <property type="project" value="UniProtKB-UniRule"/>
</dbReference>
<dbReference type="RefSeq" id="WP_155311336.1">
    <property type="nucleotide sequence ID" value="NZ_AP021876.1"/>
</dbReference>
<keyword evidence="11 27" id="KW-0285">Flavoprotein</keyword>
<dbReference type="PANTHER" id="PTHR43644:SF1">
    <property type="entry name" value="NAD(P)H-FLAVIN REDUCTASE"/>
    <property type="match status" value="1"/>
</dbReference>
<evidence type="ECO:0000256" key="17">
    <source>
        <dbReference type="ARBA" id="ARBA00023014"/>
    </source>
</evidence>
<dbReference type="FunFam" id="3.40.50.80:FF:000014">
    <property type="entry name" value="Na(+)-translocating NADH-quinone reductase subunit F"/>
    <property type="match status" value="1"/>
</dbReference>
<dbReference type="CDD" id="cd06188">
    <property type="entry name" value="NADH_quinone_reductase"/>
    <property type="match status" value="1"/>
</dbReference>
<sequence>MIYIAGTTVFLAVILILVGLLLFVEGKVVQKGNNRIIINDDENKSIDAPAGKTLLSALSANGIFIPSGCGGGGACGMCKCKVVAGSRGPLPTELAHLSRKERQDDIRLACQMKVKEDLRIRIPDEIFAVKKYTATVVSNENVATFIKDLILELDGGEHLNFTAGAYIQIDIPEYEIPFEHFRIRVAERYRPDWDRFNLWGLRGKNLEPVFRAYSLANPPAEPSRLRFTIRIATPPPGTKDLPPGTGSTYIFDLKPGDKVTLSGPFGEFAVKEASNREMCFVGGGAGMAPLRSQILDQLERLKTQRTLSFWYGARSRLELFFDEEFKGLAEKYPNFSYHVALSNPLPEDHWEGLTGYIHQQLHDTYLADHKDPTEIEYYLCGPPMMVSAVEAMLDDLGVEPEVIAYDKF</sequence>
<keyword evidence="8 27" id="KW-0813">Transport</keyword>
<evidence type="ECO:0000256" key="22">
    <source>
        <dbReference type="ARBA" id="ARBA00023136"/>
    </source>
</evidence>
<dbReference type="InterPro" id="IPR001041">
    <property type="entry name" value="2Fe-2S_ferredoxin-type"/>
</dbReference>
<dbReference type="CDD" id="cd00207">
    <property type="entry name" value="fer2"/>
    <property type="match status" value="1"/>
</dbReference>
<dbReference type="InterPro" id="IPR008333">
    <property type="entry name" value="Cbr1-like_FAD-bd_dom"/>
</dbReference>
<evidence type="ECO:0000256" key="12">
    <source>
        <dbReference type="ARBA" id="ARBA00022714"/>
    </source>
</evidence>
<evidence type="ECO:0000256" key="20">
    <source>
        <dbReference type="ARBA" id="ARBA00023065"/>
    </source>
</evidence>
<name>A0A5K7ZS46_9BACT</name>
<dbReference type="InterPro" id="IPR010205">
    <property type="entry name" value="NqrF"/>
</dbReference>
<keyword evidence="20 27" id="KW-0406">Ion transport</keyword>
<keyword evidence="23 27" id="KW-0739">Sodium transport</keyword>
<dbReference type="GO" id="GO:0051537">
    <property type="term" value="F:2 iron, 2 sulfur cluster binding"/>
    <property type="evidence" value="ECO:0007669"/>
    <property type="project" value="UniProtKB-KW"/>
</dbReference>
<dbReference type="Gene3D" id="3.40.50.80">
    <property type="entry name" value="Nucleotide-binding domain of ferredoxin-NADP reductase (FNR) module"/>
    <property type="match status" value="1"/>
</dbReference>
<keyword evidence="15 27" id="KW-1278">Translocase</keyword>
<dbReference type="HAMAP" id="MF_00430">
    <property type="entry name" value="NqrF"/>
    <property type="match status" value="1"/>
</dbReference>
<dbReference type="GO" id="GO:0005886">
    <property type="term" value="C:plasma membrane"/>
    <property type="evidence" value="ECO:0007669"/>
    <property type="project" value="UniProtKB-SubCell"/>
</dbReference>
<dbReference type="EMBL" id="AP021876">
    <property type="protein sequence ID" value="BBO83035.1"/>
    <property type="molecule type" value="Genomic_DNA"/>
</dbReference>
<evidence type="ECO:0000256" key="4">
    <source>
        <dbReference type="ARBA" id="ARBA00005570"/>
    </source>
</evidence>
<evidence type="ECO:0000256" key="24">
    <source>
        <dbReference type="ARBA" id="ARBA00030032"/>
    </source>
</evidence>
<dbReference type="PANTHER" id="PTHR43644">
    <property type="entry name" value="NA(+)-TRANSLOCATING NADH-QUINONE REDUCTASE SUBUNIT"/>
    <property type="match status" value="1"/>
</dbReference>
<gene>
    <name evidence="27 30" type="primary">nqrF</name>
    <name evidence="30" type="ORF">DSCO28_36010</name>
</gene>
<evidence type="ECO:0000256" key="14">
    <source>
        <dbReference type="ARBA" id="ARBA00022827"/>
    </source>
</evidence>
<dbReference type="InterPro" id="IPR001433">
    <property type="entry name" value="OxRdtase_FAD/NAD-bd"/>
</dbReference>
<feature type="binding site" evidence="27">
    <location>
        <position position="69"/>
    </location>
    <ligand>
        <name>[2Fe-2S] cluster</name>
        <dbReference type="ChEBI" id="CHEBI:190135"/>
    </ligand>
</feature>
<evidence type="ECO:0000256" key="11">
    <source>
        <dbReference type="ARBA" id="ARBA00022630"/>
    </source>
</evidence>
<keyword evidence="27" id="KW-1133">Transmembrane helix</keyword>
<evidence type="ECO:0000259" key="28">
    <source>
        <dbReference type="PROSITE" id="PS51085"/>
    </source>
</evidence>
<reference evidence="30 31" key="1">
    <citation type="submission" date="2019-11" db="EMBL/GenBank/DDBJ databases">
        <title>Comparative genomics of hydrocarbon-degrading Desulfosarcina strains.</title>
        <authorList>
            <person name="Watanabe M."/>
            <person name="Kojima H."/>
            <person name="Fukui M."/>
        </authorList>
    </citation>
    <scope>NUCLEOTIDE SEQUENCE [LARGE SCALE GENOMIC DNA]</scope>
    <source>
        <strain evidence="30 31">28bB2T</strain>
    </source>
</reference>
<dbReference type="Pfam" id="PF00970">
    <property type="entry name" value="FAD_binding_6"/>
    <property type="match status" value="1"/>
</dbReference>
<dbReference type="NCBIfam" id="TIGR01941">
    <property type="entry name" value="nqrF"/>
    <property type="match status" value="1"/>
</dbReference>
<evidence type="ECO:0000256" key="6">
    <source>
        <dbReference type="ARBA" id="ARBA00013099"/>
    </source>
</evidence>
<evidence type="ECO:0000256" key="21">
    <source>
        <dbReference type="ARBA" id="ARBA00023075"/>
    </source>
</evidence>
<dbReference type="Pfam" id="PF00111">
    <property type="entry name" value="Fer2"/>
    <property type="match status" value="1"/>
</dbReference>
<evidence type="ECO:0000256" key="9">
    <source>
        <dbReference type="ARBA" id="ARBA00022475"/>
    </source>
</evidence>
<accession>A0A5K7ZS46</accession>
<comment type="catalytic activity">
    <reaction evidence="26 27">
        <text>a ubiquinone + n Na(+)(in) + NADH + H(+) = a ubiquinol + n Na(+)(out) + NAD(+)</text>
        <dbReference type="Rhea" id="RHEA:47748"/>
        <dbReference type="Rhea" id="RHEA-COMP:9565"/>
        <dbReference type="Rhea" id="RHEA-COMP:9566"/>
        <dbReference type="ChEBI" id="CHEBI:15378"/>
        <dbReference type="ChEBI" id="CHEBI:16389"/>
        <dbReference type="ChEBI" id="CHEBI:17976"/>
        <dbReference type="ChEBI" id="CHEBI:29101"/>
        <dbReference type="ChEBI" id="CHEBI:57540"/>
        <dbReference type="ChEBI" id="CHEBI:57945"/>
        <dbReference type="EC" id="7.2.1.1"/>
    </reaction>
</comment>
<comment type="similarity">
    <text evidence="4 27">Belongs to the NqrF family.</text>
</comment>
<dbReference type="GO" id="GO:0009055">
    <property type="term" value="F:electron transfer activity"/>
    <property type="evidence" value="ECO:0007669"/>
    <property type="project" value="UniProtKB-UniRule"/>
</dbReference>
<evidence type="ECO:0000256" key="23">
    <source>
        <dbReference type="ARBA" id="ARBA00023201"/>
    </source>
</evidence>
<dbReference type="PIRSF" id="PIRSF000044">
    <property type="entry name" value="Cis_Diol_DH_RD"/>
    <property type="match status" value="1"/>
</dbReference>
<feature type="binding site" evidence="27">
    <location>
        <position position="78"/>
    </location>
    <ligand>
        <name>[2Fe-2S] cluster</name>
        <dbReference type="ChEBI" id="CHEBI:190135"/>
    </ligand>
</feature>
<feature type="binding site" evidence="27">
    <location>
        <position position="75"/>
    </location>
    <ligand>
        <name>[2Fe-2S] cluster</name>
        <dbReference type="ChEBI" id="CHEBI:190135"/>
    </ligand>
</feature>
<keyword evidence="12 27" id="KW-0001">2Fe-2S</keyword>
<dbReference type="SUPFAM" id="SSF52343">
    <property type="entry name" value="Ferredoxin reductase-like, C-terminal NADP-linked domain"/>
    <property type="match status" value="1"/>
</dbReference>
<keyword evidence="18 27" id="KW-0520">NAD</keyword>
<evidence type="ECO:0000256" key="26">
    <source>
        <dbReference type="ARBA" id="ARBA00048891"/>
    </source>
</evidence>
<evidence type="ECO:0000256" key="5">
    <source>
        <dbReference type="ARBA" id="ARBA00011309"/>
    </source>
</evidence>
<evidence type="ECO:0000256" key="2">
    <source>
        <dbReference type="ARBA" id="ARBA00002972"/>
    </source>
</evidence>
<protein>
    <recommendedName>
        <fullName evidence="7 27">Na(+)-translocating NADH-quinone reductase subunit F</fullName>
        <shortName evidence="27">Na(+)-NQR subunit F</shortName>
        <shortName evidence="27">Na(+)-translocating NQR subunit F</shortName>
        <ecNumber evidence="6 27">7.2.1.1</ecNumber>
    </recommendedName>
    <alternativeName>
        <fullName evidence="25 27">NQR complex subunit F</fullName>
    </alternativeName>
    <alternativeName>
        <fullName evidence="24 27">NQR-1 subunit F</fullName>
    </alternativeName>
</protein>
<comment type="subunit">
    <text evidence="5 27">Composed of six subunits; NqrA, NqrB, NqrC, NqrD, NqrE and NqrF.</text>
</comment>
<evidence type="ECO:0000256" key="3">
    <source>
        <dbReference type="ARBA" id="ARBA00004533"/>
    </source>
</evidence>
<keyword evidence="16 27" id="KW-0408">Iron</keyword>
<evidence type="ECO:0000256" key="7">
    <source>
        <dbReference type="ARBA" id="ARBA00019729"/>
    </source>
</evidence>
<dbReference type="AlphaFoldDB" id="A0A5K7ZS46"/>
<dbReference type="InterPro" id="IPR017927">
    <property type="entry name" value="FAD-bd_FR_type"/>
</dbReference>
<evidence type="ECO:0000313" key="31">
    <source>
        <dbReference type="Proteomes" id="UP000425960"/>
    </source>
</evidence>
<keyword evidence="13 27" id="KW-0479">Metal-binding</keyword>
<organism evidence="30 31">
    <name type="scientific">Desulfosarcina ovata subsp. sediminis</name>
    <dbReference type="NCBI Taxonomy" id="885957"/>
    <lineage>
        <taxon>Bacteria</taxon>
        <taxon>Pseudomonadati</taxon>
        <taxon>Thermodesulfobacteriota</taxon>
        <taxon>Desulfobacteria</taxon>
        <taxon>Desulfobacterales</taxon>
        <taxon>Desulfosarcinaceae</taxon>
        <taxon>Desulfosarcina</taxon>
    </lineage>
</organism>
<dbReference type="Gene3D" id="2.40.30.10">
    <property type="entry name" value="Translation factors"/>
    <property type="match status" value="1"/>
</dbReference>
<dbReference type="InterPro" id="IPR036010">
    <property type="entry name" value="2Fe-2S_ferredoxin-like_sf"/>
</dbReference>
<keyword evidence="9 27" id="KW-1003">Cell membrane</keyword>
<keyword evidence="27" id="KW-0812">Transmembrane</keyword>
<comment type="cofactor">
    <cofactor evidence="1 27">
        <name>FAD</name>
        <dbReference type="ChEBI" id="CHEBI:57692"/>
    </cofactor>
</comment>
<dbReference type="InterPro" id="IPR039261">
    <property type="entry name" value="FNR_nucleotide-bd"/>
</dbReference>
<dbReference type="GO" id="GO:0046872">
    <property type="term" value="F:metal ion binding"/>
    <property type="evidence" value="ECO:0007669"/>
    <property type="project" value="UniProtKB-KW"/>
</dbReference>
<dbReference type="PROSITE" id="PS51085">
    <property type="entry name" value="2FE2S_FER_2"/>
    <property type="match status" value="1"/>
</dbReference>
<evidence type="ECO:0000256" key="27">
    <source>
        <dbReference type="HAMAP-Rule" id="MF_00430"/>
    </source>
</evidence>
<evidence type="ECO:0000256" key="15">
    <source>
        <dbReference type="ARBA" id="ARBA00022967"/>
    </source>
</evidence>
<evidence type="ECO:0000256" key="1">
    <source>
        <dbReference type="ARBA" id="ARBA00001974"/>
    </source>
</evidence>
<dbReference type="Proteomes" id="UP000425960">
    <property type="component" value="Chromosome"/>
</dbReference>
<evidence type="ECO:0000256" key="10">
    <source>
        <dbReference type="ARBA" id="ARBA00022519"/>
    </source>
</evidence>
<evidence type="ECO:0000256" key="8">
    <source>
        <dbReference type="ARBA" id="ARBA00022448"/>
    </source>
</evidence>